<organism evidence="3 4">
    <name type="scientific">Halalkalibacter akibai (strain ATCC 43226 / DSM 21942 / CIP 109018 / JCM 9157 / 1139)</name>
    <name type="common">Bacillus akibai</name>
    <dbReference type="NCBI Taxonomy" id="1236973"/>
    <lineage>
        <taxon>Bacteria</taxon>
        <taxon>Bacillati</taxon>
        <taxon>Bacillota</taxon>
        <taxon>Bacilli</taxon>
        <taxon>Bacillales</taxon>
        <taxon>Bacillaceae</taxon>
        <taxon>Halalkalibacter</taxon>
    </lineage>
</organism>
<keyword evidence="1" id="KW-0175">Coiled coil</keyword>
<dbReference type="EMBL" id="BAUV01000044">
    <property type="protein sequence ID" value="GAE36830.1"/>
    <property type="molecule type" value="Genomic_DNA"/>
</dbReference>
<dbReference type="Gene3D" id="3.30.160.250">
    <property type="match status" value="1"/>
</dbReference>
<protein>
    <recommendedName>
        <fullName evidence="2">Cysteine-rich CPCC domain-containing protein</fullName>
    </recommendedName>
</protein>
<sequence length="202" mass="23577">MKKDIDYYMSLDYSLVVSNKKDGYVLGEVLELPGCHTTADTEEKVLEELKQVMRDYIETKLELGEEIPEPKKYLCRCCNYMSLTSEIHDICPICYWQDDPACWDDPDFTGGANGDVSLRIAQKNYEEFGACEESMLDVVRAPTEKDIKVDVLKKVFIVIRVNKNNNDKVIWKVYKAEVDAKQFCEEMSNDEFKFRYEDWIVK</sequence>
<reference evidence="3 4" key="1">
    <citation type="journal article" date="2014" name="Genome Announc.">
        <title>Draft Genome Sequences of Three Alkaliphilic Bacillus Strains, Bacillus wakoensis JCM 9140T, Bacillus akibai JCM 9157T, and Bacillus hemicellulosilyticus JCM 9152T.</title>
        <authorList>
            <person name="Yuki M."/>
            <person name="Oshima K."/>
            <person name="Suda W."/>
            <person name="Oshida Y."/>
            <person name="Kitamura K."/>
            <person name="Iida T."/>
            <person name="Hattori M."/>
            <person name="Ohkuma M."/>
        </authorList>
    </citation>
    <scope>NUCLEOTIDE SEQUENCE [LARGE SCALE GENOMIC DNA]</scope>
    <source>
        <strain evidence="3 4">JCM 9157</strain>
    </source>
</reference>
<feature type="coiled-coil region" evidence="1">
    <location>
        <begin position="39"/>
        <end position="66"/>
    </location>
</feature>
<dbReference type="InterPro" id="IPR035069">
    <property type="entry name" value="TTHA1013/TTHA0281-like"/>
</dbReference>
<keyword evidence="4" id="KW-1185">Reference proteome</keyword>
<dbReference type="InterPro" id="IPR025983">
    <property type="entry name" value="Cys_rich_CPCC"/>
</dbReference>
<name>W4QXH2_HALA3</name>
<comment type="caution">
    <text evidence="3">The sequence shown here is derived from an EMBL/GenBank/DDBJ whole genome shotgun (WGS) entry which is preliminary data.</text>
</comment>
<dbReference type="AlphaFoldDB" id="W4QXH2"/>
<accession>W4QXH2</accession>
<dbReference type="SUPFAM" id="SSF143100">
    <property type="entry name" value="TTHA1013/TTHA0281-like"/>
    <property type="match status" value="1"/>
</dbReference>
<dbReference type="Proteomes" id="UP000018896">
    <property type="component" value="Unassembled WGS sequence"/>
</dbReference>
<dbReference type="eggNOG" id="COG1598">
    <property type="taxonomic scope" value="Bacteria"/>
</dbReference>
<gene>
    <name evidence="3" type="ORF">JCM9157_4051</name>
</gene>
<evidence type="ECO:0000313" key="4">
    <source>
        <dbReference type="Proteomes" id="UP000018896"/>
    </source>
</evidence>
<evidence type="ECO:0000256" key="1">
    <source>
        <dbReference type="SAM" id="Coils"/>
    </source>
</evidence>
<evidence type="ECO:0000313" key="3">
    <source>
        <dbReference type="EMBL" id="GAE36830.1"/>
    </source>
</evidence>
<evidence type="ECO:0000259" key="2">
    <source>
        <dbReference type="Pfam" id="PF14206"/>
    </source>
</evidence>
<dbReference type="Pfam" id="PF14206">
    <property type="entry name" value="Cys_rich_CPCC"/>
    <property type="match status" value="1"/>
</dbReference>
<proteinExistence type="predicted"/>
<feature type="domain" description="Cysteine-rich CPCC" evidence="2">
    <location>
        <begin position="73"/>
        <end position="145"/>
    </location>
</feature>